<comment type="similarity">
    <text evidence="1">Belongs to the 'phage' integrase family.</text>
</comment>
<dbReference type="InterPro" id="IPR022000">
    <property type="entry name" value="Min27-like_integrase_DNA_bind"/>
</dbReference>
<dbReference type="InterPro" id="IPR050090">
    <property type="entry name" value="Tyrosine_recombinase_XerCD"/>
</dbReference>
<dbReference type="CDD" id="cd01189">
    <property type="entry name" value="INT_ICEBs1_C_like"/>
    <property type="match status" value="1"/>
</dbReference>
<dbReference type="Pfam" id="PF00589">
    <property type="entry name" value="Phage_integrase"/>
    <property type="match status" value="1"/>
</dbReference>
<keyword evidence="2" id="KW-0238">DNA-binding</keyword>
<dbReference type="InterPro" id="IPR010998">
    <property type="entry name" value="Integrase_recombinase_N"/>
</dbReference>
<evidence type="ECO:0000259" key="4">
    <source>
        <dbReference type="PROSITE" id="PS51898"/>
    </source>
</evidence>
<dbReference type="SUPFAM" id="SSF56349">
    <property type="entry name" value="DNA breaking-rejoining enzymes"/>
    <property type="match status" value="1"/>
</dbReference>
<dbReference type="RefSeq" id="WP_413267011.1">
    <property type="nucleotide sequence ID" value="NZ_JBHFNR010000251.1"/>
</dbReference>
<evidence type="ECO:0000313" key="6">
    <source>
        <dbReference type="Proteomes" id="UP001576784"/>
    </source>
</evidence>
<sequence>MAGQRNRKGTVAVQSFKGVLRLVWSYQGKQHYLYCGLADTPLNRIVAEGKAKVIQGDLATGNFDPSLAKYKPAPPNQISVVALFQRFMESRQKLIYSRSLEKYKALLNKLEAFFGNKPAQSVTETDTYKFKEKLATEILPITLKERITLLRSCWNWGIKNKLVTENPWAEVIVRVPPKQKPKPFTKEEIIKIVTAFREQCPHYADFVEFLFGTGVRTGEAIALQWKHLDDNCSSVWIGESLSRGRRKETKTGRDRTINLTPHLQQILLSRRPIDFHPEDLIFMAPAGGAIDDHNFRNRAWKPVLTSLGIPYRKPYTTRHTLVSHALEKGMNPVNVAELTGHDVKTLYQHYAGVVNKTKLPDIFADDF</sequence>
<evidence type="ECO:0000256" key="2">
    <source>
        <dbReference type="ARBA" id="ARBA00023125"/>
    </source>
</evidence>
<dbReference type="PANTHER" id="PTHR30349">
    <property type="entry name" value="PHAGE INTEGRASE-RELATED"/>
    <property type="match status" value="1"/>
</dbReference>
<dbReference type="InterPro" id="IPR013762">
    <property type="entry name" value="Integrase-like_cat_sf"/>
</dbReference>
<evidence type="ECO:0000256" key="3">
    <source>
        <dbReference type="ARBA" id="ARBA00023172"/>
    </source>
</evidence>
<dbReference type="PROSITE" id="PS51898">
    <property type="entry name" value="TYR_RECOMBINASE"/>
    <property type="match status" value="1"/>
</dbReference>
<keyword evidence="6" id="KW-1185">Reference proteome</keyword>
<keyword evidence="3" id="KW-0233">DNA recombination</keyword>
<evidence type="ECO:0000313" key="5">
    <source>
        <dbReference type="EMBL" id="MFB2897404.1"/>
    </source>
</evidence>
<gene>
    <name evidence="5" type="ORF">ACE1CI_31185</name>
</gene>
<dbReference type="Gene3D" id="1.10.443.10">
    <property type="entry name" value="Intergrase catalytic core"/>
    <property type="match status" value="1"/>
</dbReference>
<dbReference type="InterPro" id="IPR002104">
    <property type="entry name" value="Integrase_catalytic"/>
</dbReference>
<comment type="caution">
    <text evidence="5">The sequence shown here is derived from an EMBL/GenBank/DDBJ whole genome shotgun (WGS) entry which is preliminary data.</text>
</comment>
<dbReference type="Pfam" id="PF12167">
    <property type="entry name" value="Arm-DNA-bind_2"/>
    <property type="match status" value="1"/>
</dbReference>
<evidence type="ECO:0000256" key="1">
    <source>
        <dbReference type="ARBA" id="ARBA00008857"/>
    </source>
</evidence>
<dbReference type="Proteomes" id="UP001576784">
    <property type="component" value="Unassembled WGS sequence"/>
</dbReference>
<feature type="domain" description="Tyr recombinase" evidence="4">
    <location>
        <begin position="179"/>
        <end position="364"/>
    </location>
</feature>
<dbReference type="InterPro" id="IPR011010">
    <property type="entry name" value="DNA_brk_join_enz"/>
</dbReference>
<dbReference type="Gene3D" id="1.10.150.130">
    <property type="match status" value="1"/>
</dbReference>
<reference evidence="5 6" key="1">
    <citation type="submission" date="2024-09" db="EMBL/GenBank/DDBJ databases">
        <title>Floridaenema gen nov. (Aerosakkonemataceae, Aerosakkonematales ord. nov., Cyanobacteria) from benthic tropical and subtropical fresh waters, with the description of four new species.</title>
        <authorList>
            <person name="Moretto J.A."/>
            <person name="Berthold D.E."/>
            <person name="Lefler F.W."/>
            <person name="Huang I.-S."/>
            <person name="Laughinghouse H. IV."/>
        </authorList>
    </citation>
    <scope>NUCLEOTIDE SEQUENCE [LARGE SCALE GENOMIC DNA]</scope>
    <source>
        <strain evidence="5 6">BLCC-F50</strain>
    </source>
</reference>
<organism evidence="5 6">
    <name type="scientific">Floridaenema flaviceps BLCC-F50</name>
    <dbReference type="NCBI Taxonomy" id="3153642"/>
    <lineage>
        <taxon>Bacteria</taxon>
        <taxon>Bacillati</taxon>
        <taxon>Cyanobacteriota</taxon>
        <taxon>Cyanophyceae</taxon>
        <taxon>Oscillatoriophycideae</taxon>
        <taxon>Aerosakkonematales</taxon>
        <taxon>Aerosakkonemataceae</taxon>
        <taxon>Floridanema</taxon>
        <taxon>Floridanema flaviceps</taxon>
    </lineage>
</organism>
<accession>A0ABV4Y074</accession>
<dbReference type="EMBL" id="JBHFNR010000251">
    <property type="protein sequence ID" value="MFB2897404.1"/>
    <property type="molecule type" value="Genomic_DNA"/>
</dbReference>
<dbReference type="PANTHER" id="PTHR30349:SF41">
    <property type="entry name" value="INTEGRASE_RECOMBINASE PROTEIN MJ0367-RELATED"/>
    <property type="match status" value="1"/>
</dbReference>
<name>A0ABV4Y074_9CYAN</name>
<proteinExistence type="inferred from homology"/>
<protein>
    <submittedName>
        <fullName evidence="5">Tyrosine-type recombinase/integrase</fullName>
    </submittedName>
</protein>